<dbReference type="OrthoDB" id="1907298at2759"/>
<sequence>MPSTGEDKTSTPSLEALLSEPMAWINYALKQLEMARFDADETVRSAFHSSCARLSEIGSTASAHSLYTLEMVKDCASEAEDVTFTNLKEGVMIAAANPAASCGILAGLGIVGLKRPRHYLFRHFKRLFMSEESLLSSAEAKTKAMKQSFANLQHEGKKLEERATVAENVLLSGRIRLRQTGQQIQGLTRSIYRVEKEANGLKDVLSELPSKDSLLFRSKISGLTTQVNREKRSLGKEIGKITGFGISI</sequence>
<keyword evidence="1" id="KW-1133">Transmembrane helix</keyword>
<gene>
    <name evidence="2" type="ORF">ZOSMA_76G00410</name>
</gene>
<proteinExistence type="predicted"/>
<keyword evidence="1" id="KW-0812">Transmembrane</keyword>
<organism evidence="2 3">
    <name type="scientific">Zostera marina</name>
    <name type="common">Eelgrass</name>
    <dbReference type="NCBI Taxonomy" id="29655"/>
    <lineage>
        <taxon>Eukaryota</taxon>
        <taxon>Viridiplantae</taxon>
        <taxon>Streptophyta</taxon>
        <taxon>Embryophyta</taxon>
        <taxon>Tracheophyta</taxon>
        <taxon>Spermatophyta</taxon>
        <taxon>Magnoliopsida</taxon>
        <taxon>Liliopsida</taxon>
        <taxon>Zosteraceae</taxon>
        <taxon>Zostera</taxon>
    </lineage>
</organism>
<keyword evidence="3" id="KW-1185">Reference proteome</keyword>
<evidence type="ECO:0000256" key="1">
    <source>
        <dbReference type="SAM" id="Phobius"/>
    </source>
</evidence>
<feature type="transmembrane region" description="Helical" evidence="1">
    <location>
        <begin position="91"/>
        <end position="113"/>
    </location>
</feature>
<reference evidence="3" key="1">
    <citation type="journal article" date="2016" name="Nature">
        <title>The genome of the seagrass Zostera marina reveals angiosperm adaptation to the sea.</title>
        <authorList>
            <person name="Olsen J.L."/>
            <person name="Rouze P."/>
            <person name="Verhelst B."/>
            <person name="Lin Y.-C."/>
            <person name="Bayer T."/>
            <person name="Collen J."/>
            <person name="Dattolo E."/>
            <person name="De Paoli E."/>
            <person name="Dittami S."/>
            <person name="Maumus F."/>
            <person name="Michel G."/>
            <person name="Kersting A."/>
            <person name="Lauritano C."/>
            <person name="Lohaus R."/>
            <person name="Toepel M."/>
            <person name="Tonon T."/>
            <person name="Vanneste K."/>
            <person name="Amirebrahimi M."/>
            <person name="Brakel J."/>
            <person name="Bostroem C."/>
            <person name="Chovatia M."/>
            <person name="Grimwood J."/>
            <person name="Jenkins J.W."/>
            <person name="Jueterbock A."/>
            <person name="Mraz A."/>
            <person name="Stam W.T."/>
            <person name="Tice H."/>
            <person name="Bornberg-Bauer E."/>
            <person name="Green P.J."/>
            <person name="Pearson G.A."/>
            <person name="Procaccini G."/>
            <person name="Duarte C.M."/>
            <person name="Schmutz J."/>
            <person name="Reusch T.B.H."/>
            <person name="Van de Peer Y."/>
        </authorList>
    </citation>
    <scope>NUCLEOTIDE SEQUENCE [LARGE SCALE GENOMIC DNA]</scope>
    <source>
        <strain evidence="3">cv. Finnish</strain>
    </source>
</reference>
<dbReference type="AlphaFoldDB" id="A0A0K9NR73"/>
<accession>A0A0K9NR73</accession>
<evidence type="ECO:0000313" key="2">
    <source>
        <dbReference type="EMBL" id="KMZ58485.1"/>
    </source>
</evidence>
<dbReference type="Proteomes" id="UP000036987">
    <property type="component" value="Unassembled WGS sequence"/>
</dbReference>
<keyword evidence="1" id="KW-0472">Membrane</keyword>
<dbReference type="EMBL" id="LFYR01001927">
    <property type="protein sequence ID" value="KMZ58485.1"/>
    <property type="molecule type" value="Genomic_DNA"/>
</dbReference>
<evidence type="ECO:0000313" key="3">
    <source>
        <dbReference type="Proteomes" id="UP000036987"/>
    </source>
</evidence>
<dbReference type="PANTHER" id="PTHR34554:SF1">
    <property type="entry name" value="ALANINE-TRNA LIGASE"/>
    <property type="match status" value="1"/>
</dbReference>
<dbReference type="OMA" id="QCPGPRH"/>
<comment type="caution">
    <text evidence="2">The sequence shown here is derived from an EMBL/GenBank/DDBJ whole genome shotgun (WGS) entry which is preliminary data.</text>
</comment>
<protein>
    <submittedName>
        <fullName evidence="2">Uncharacterized protein</fullName>
    </submittedName>
</protein>
<name>A0A0K9NR73_ZOSMR</name>
<dbReference type="InterPro" id="IPR053284">
    <property type="entry name" value="RGS1-HXK1_interactor"/>
</dbReference>
<dbReference type="PANTHER" id="PTHR34554">
    <property type="entry name" value="RGS1-HXK1-INTERACTING PROTEIN 1"/>
    <property type="match status" value="1"/>
</dbReference>